<evidence type="ECO:0000313" key="1">
    <source>
        <dbReference type="EMBL" id="KAF8758295.1"/>
    </source>
</evidence>
<comment type="caution">
    <text evidence="1">The sequence shown here is derived from an EMBL/GenBank/DDBJ whole genome shotgun (WGS) entry which is preliminary data.</text>
</comment>
<dbReference type="AlphaFoldDB" id="A0A8H7ILC0"/>
<protein>
    <submittedName>
        <fullName evidence="1">Uncharacterized protein</fullName>
    </submittedName>
</protein>
<dbReference type="Proteomes" id="UP000614334">
    <property type="component" value="Unassembled WGS sequence"/>
</dbReference>
<evidence type="ECO:0000313" key="2">
    <source>
        <dbReference type="Proteomes" id="UP000614334"/>
    </source>
</evidence>
<dbReference type="EMBL" id="JACYCF010000003">
    <property type="protein sequence ID" value="KAF8758295.1"/>
    <property type="molecule type" value="Genomic_DNA"/>
</dbReference>
<gene>
    <name evidence="1" type="ORF">RHS01_03157</name>
</gene>
<proteinExistence type="predicted"/>
<organism evidence="1 2">
    <name type="scientific">Rhizoctonia solani</name>
    <dbReference type="NCBI Taxonomy" id="456999"/>
    <lineage>
        <taxon>Eukaryota</taxon>
        <taxon>Fungi</taxon>
        <taxon>Dikarya</taxon>
        <taxon>Basidiomycota</taxon>
        <taxon>Agaricomycotina</taxon>
        <taxon>Agaricomycetes</taxon>
        <taxon>Cantharellales</taxon>
        <taxon>Ceratobasidiaceae</taxon>
        <taxon>Rhizoctonia</taxon>
    </lineage>
</organism>
<name>A0A8H7ILC0_9AGAM</name>
<sequence>MAHPHPTDIARAFNSIAPRIQEDIRIHAQEPTLEGNGKGRETVLRSVRIMRVVQNVNTEAVRTIETPSNPQYPWAQIGADFFGPLPKSTTLLGTLTWFA</sequence>
<accession>A0A8H7ILC0</accession>
<reference evidence="1" key="1">
    <citation type="submission" date="2020-09" db="EMBL/GenBank/DDBJ databases">
        <title>Comparative genome analyses of four rice-infecting Rhizoctonia solani isolates reveal extensive enrichment of homogalacturonan modification genes.</title>
        <authorList>
            <person name="Lee D.-Y."/>
            <person name="Jeon J."/>
            <person name="Kim K.-T."/>
            <person name="Cheong K."/>
            <person name="Song H."/>
            <person name="Choi G."/>
            <person name="Ko J."/>
            <person name="Opiyo S.O."/>
            <person name="Zuo S."/>
            <person name="Madhav S."/>
            <person name="Lee Y.-H."/>
            <person name="Wang G.-L."/>
        </authorList>
    </citation>
    <scope>NUCLEOTIDE SEQUENCE</scope>
    <source>
        <strain evidence="1">AG1-IA B2</strain>
    </source>
</reference>